<keyword evidence="3 6" id="KW-0812">Transmembrane</keyword>
<feature type="domain" description="Cytochrome b561 bacterial/Ni-hydrogenase" evidence="7">
    <location>
        <begin position="9"/>
        <end position="178"/>
    </location>
</feature>
<feature type="transmembrane region" description="Helical" evidence="6">
    <location>
        <begin position="94"/>
        <end position="116"/>
    </location>
</feature>
<evidence type="ECO:0000256" key="4">
    <source>
        <dbReference type="ARBA" id="ARBA00022989"/>
    </source>
</evidence>
<evidence type="ECO:0000256" key="6">
    <source>
        <dbReference type="SAM" id="Phobius"/>
    </source>
</evidence>
<dbReference type="GO" id="GO:0005886">
    <property type="term" value="C:plasma membrane"/>
    <property type="evidence" value="ECO:0007669"/>
    <property type="project" value="UniProtKB-SubCell"/>
</dbReference>
<comment type="caution">
    <text evidence="8">The sequence shown here is derived from an EMBL/GenBank/DDBJ whole genome shotgun (WGS) entry which is preliminary data.</text>
</comment>
<evidence type="ECO:0000313" key="9">
    <source>
        <dbReference type="Proteomes" id="UP000718593"/>
    </source>
</evidence>
<sequence length="230" mass="24411">MKGKRILLWDLPTRLFHWLLVVAVVAAVVTGQLGGNLIDWHGRIGLAIAGLLAFRIVWGMLGSTYARFPQFFPTPDKIKAYLAGRWQGEGHNPLGALSVFGLLALLIIQVATGLVGNDDIAFSGPLADLVSREISNRLTGLHHLLANVLIALVVLHVAAIVFYGHIRKQKLLKPMITGWKDDAEGESAAGGGLLALIVALLVAAAVVYGASGAWLPAPPPPPPPAATPNW</sequence>
<dbReference type="PANTHER" id="PTHR30485">
    <property type="entry name" value="NI/FE-HYDROGENASE 1 B-TYPE CYTOCHROME SUBUNIT"/>
    <property type="match status" value="1"/>
</dbReference>
<dbReference type="GO" id="GO:0020037">
    <property type="term" value="F:heme binding"/>
    <property type="evidence" value="ECO:0007669"/>
    <property type="project" value="TreeGrafter"/>
</dbReference>
<evidence type="ECO:0000256" key="5">
    <source>
        <dbReference type="ARBA" id="ARBA00023136"/>
    </source>
</evidence>
<keyword evidence="4 6" id="KW-1133">Transmembrane helix</keyword>
<evidence type="ECO:0000256" key="2">
    <source>
        <dbReference type="ARBA" id="ARBA00022475"/>
    </source>
</evidence>
<dbReference type="Pfam" id="PF01292">
    <property type="entry name" value="Ni_hydr_CYTB"/>
    <property type="match status" value="1"/>
</dbReference>
<dbReference type="SUPFAM" id="SSF81342">
    <property type="entry name" value="Transmembrane di-heme cytochromes"/>
    <property type="match status" value="1"/>
</dbReference>
<reference evidence="8" key="1">
    <citation type="submission" date="2020-04" db="EMBL/GenBank/DDBJ databases">
        <title>Deep metagenomics examines the oral microbiome during advanced dental caries in children, revealing novel taxa and co-occurrences with host molecules.</title>
        <authorList>
            <person name="Baker J.L."/>
            <person name="Morton J.T."/>
            <person name="Dinis M."/>
            <person name="Alvarez R."/>
            <person name="Tran N.C."/>
            <person name="Knight R."/>
            <person name="Edlund A."/>
        </authorList>
    </citation>
    <scope>NUCLEOTIDE SEQUENCE</scope>
    <source>
        <strain evidence="8">JCVI_32_bin.24</strain>
    </source>
</reference>
<feature type="transmembrane region" description="Helical" evidence="6">
    <location>
        <begin position="144"/>
        <end position="166"/>
    </location>
</feature>
<organism evidence="8 9">
    <name type="scientific">Dechloromonas agitata</name>
    <dbReference type="NCBI Taxonomy" id="73030"/>
    <lineage>
        <taxon>Bacteria</taxon>
        <taxon>Pseudomonadati</taxon>
        <taxon>Pseudomonadota</taxon>
        <taxon>Betaproteobacteria</taxon>
        <taxon>Rhodocyclales</taxon>
        <taxon>Azonexaceae</taxon>
        <taxon>Dechloromonas</taxon>
    </lineage>
</organism>
<keyword evidence="5 6" id="KW-0472">Membrane</keyword>
<dbReference type="InterPro" id="IPR016174">
    <property type="entry name" value="Di-haem_cyt_TM"/>
</dbReference>
<dbReference type="GO" id="GO:0009055">
    <property type="term" value="F:electron transfer activity"/>
    <property type="evidence" value="ECO:0007669"/>
    <property type="project" value="InterPro"/>
</dbReference>
<feature type="transmembrane region" description="Helical" evidence="6">
    <location>
        <begin position="15"/>
        <end position="34"/>
    </location>
</feature>
<evidence type="ECO:0000313" key="8">
    <source>
        <dbReference type="EMBL" id="MBF1165377.1"/>
    </source>
</evidence>
<dbReference type="EMBL" id="JABZMI010000192">
    <property type="protein sequence ID" value="MBF1165377.1"/>
    <property type="molecule type" value="Genomic_DNA"/>
</dbReference>
<accession>A0A930G1Z7</accession>
<dbReference type="Gene3D" id="1.20.950.20">
    <property type="entry name" value="Transmembrane di-heme cytochromes, Chain C"/>
    <property type="match status" value="1"/>
</dbReference>
<dbReference type="GO" id="GO:0022904">
    <property type="term" value="P:respiratory electron transport chain"/>
    <property type="evidence" value="ECO:0007669"/>
    <property type="project" value="InterPro"/>
</dbReference>
<comment type="subcellular location">
    <subcellularLocation>
        <location evidence="1">Cell membrane</location>
        <topology evidence="1">Multi-pass membrane protein</topology>
    </subcellularLocation>
</comment>
<name>A0A930G1Z7_9RHOO</name>
<evidence type="ECO:0000256" key="3">
    <source>
        <dbReference type="ARBA" id="ARBA00022692"/>
    </source>
</evidence>
<dbReference type="Proteomes" id="UP000718593">
    <property type="component" value="Unassembled WGS sequence"/>
</dbReference>
<dbReference type="InterPro" id="IPR011577">
    <property type="entry name" value="Cyt_b561_bac/Ni-Hgenase"/>
</dbReference>
<gene>
    <name evidence="8" type="ORF">HXL68_10070</name>
</gene>
<evidence type="ECO:0000259" key="7">
    <source>
        <dbReference type="Pfam" id="PF01292"/>
    </source>
</evidence>
<protein>
    <submittedName>
        <fullName evidence="8">Cytochrome b/b6 domain-containing protein</fullName>
    </submittedName>
</protein>
<keyword evidence="2" id="KW-1003">Cell membrane</keyword>
<proteinExistence type="predicted"/>
<dbReference type="AlphaFoldDB" id="A0A930G1Z7"/>
<evidence type="ECO:0000256" key="1">
    <source>
        <dbReference type="ARBA" id="ARBA00004651"/>
    </source>
</evidence>
<feature type="transmembrane region" description="Helical" evidence="6">
    <location>
        <begin position="187"/>
        <end position="210"/>
    </location>
</feature>
<dbReference type="PANTHER" id="PTHR30485:SF2">
    <property type="entry name" value="BLL0597 PROTEIN"/>
    <property type="match status" value="1"/>
</dbReference>
<feature type="transmembrane region" description="Helical" evidence="6">
    <location>
        <begin position="40"/>
        <end position="58"/>
    </location>
</feature>
<dbReference type="InterPro" id="IPR051542">
    <property type="entry name" value="Hydrogenase_cytochrome"/>
</dbReference>